<dbReference type="PANTHER" id="PTHR24416:SF611">
    <property type="entry name" value="TYROSINE-PROTEIN KINASE TRANSMEMBRANE RECEPTOR ROR"/>
    <property type="match status" value="1"/>
</dbReference>
<keyword evidence="3" id="KW-0547">Nucleotide-binding</keyword>
<dbReference type="InterPro" id="IPR008266">
    <property type="entry name" value="Tyr_kinase_AS"/>
</dbReference>
<dbReference type="CDD" id="cd00192">
    <property type="entry name" value="PTKc"/>
    <property type="match status" value="1"/>
</dbReference>
<comment type="catalytic activity">
    <reaction evidence="2">
        <text>L-tyrosyl-[protein] + ATP = O-phospho-L-tyrosyl-[protein] + ADP + H(+)</text>
        <dbReference type="Rhea" id="RHEA:10596"/>
        <dbReference type="Rhea" id="RHEA-COMP:10136"/>
        <dbReference type="Rhea" id="RHEA-COMP:20101"/>
        <dbReference type="ChEBI" id="CHEBI:15378"/>
        <dbReference type="ChEBI" id="CHEBI:30616"/>
        <dbReference type="ChEBI" id="CHEBI:46858"/>
        <dbReference type="ChEBI" id="CHEBI:61978"/>
        <dbReference type="ChEBI" id="CHEBI:456216"/>
        <dbReference type="EC" id="2.7.10.1"/>
    </reaction>
</comment>
<dbReference type="Proteomes" id="UP000708208">
    <property type="component" value="Unassembled WGS sequence"/>
</dbReference>
<dbReference type="InterPro" id="IPR017441">
    <property type="entry name" value="Protein_kinase_ATP_BS"/>
</dbReference>
<evidence type="ECO:0000256" key="3">
    <source>
        <dbReference type="PROSITE-ProRule" id="PRU10141"/>
    </source>
</evidence>
<keyword evidence="7" id="KW-1185">Reference proteome</keyword>
<organism evidence="6 7">
    <name type="scientific">Allacma fusca</name>
    <dbReference type="NCBI Taxonomy" id="39272"/>
    <lineage>
        <taxon>Eukaryota</taxon>
        <taxon>Metazoa</taxon>
        <taxon>Ecdysozoa</taxon>
        <taxon>Arthropoda</taxon>
        <taxon>Hexapoda</taxon>
        <taxon>Collembola</taxon>
        <taxon>Symphypleona</taxon>
        <taxon>Sminthuridae</taxon>
        <taxon>Allacma</taxon>
    </lineage>
</organism>
<reference evidence="6" key="1">
    <citation type="submission" date="2021-06" db="EMBL/GenBank/DDBJ databases">
        <authorList>
            <person name="Hodson N. C."/>
            <person name="Mongue J. A."/>
            <person name="Jaron S. K."/>
        </authorList>
    </citation>
    <scope>NUCLEOTIDE SEQUENCE</scope>
</reference>
<keyword evidence="3" id="KW-0067">ATP-binding</keyword>
<accession>A0A8J2P2K1</accession>
<feature type="domain" description="Protein kinase" evidence="5">
    <location>
        <begin position="17"/>
        <end position="287"/>
    </location>
</feature>
<feature type="compositionally biased region" description="Acidic residues" evidence="4">
    <location>
        <begin position="292"/>
        <end position="304"/>
    </location>
</feature>
<dbReference type="Pfam" id="PF07714">
    <property type="entry name" value="PK_Tyr_Ser-Thr"/>
    <property type="match status" value="1"/>
</dbReference>
<sequence length="319" mass="36752">MSYANPPQGRNISPHKLINKELIGEGSFGKVYKATWLAMDADGDEVEEIVAIKVMKNATRAQVLQERNRMTGLYHENVVRLRGMVQKDPCPWLVMEYVENGDLHTNILEWRQDGDTLLRISWHIAKGMKYLHTKGIIHGDLAARNVLLGENDVAKIGDLGYYDAQNSSDYYNYYGGGMPCPIRWMSPENLPYWSSERGLIEQSVKKSYEGDVWAFGVVLFELWSRGELPFAGYSNTEVCSFVLSKKKPTHFFKVHMRQHMRGLMHSCWQFDPNKRPKFYRIVQHFERIVGFEPEEDDSDEDEGSDSASCYSSSSETDYY</sequence>
<evidence type="ECO:0000256" key="2">
    <source>
        <dbReference type="ARBA" id="ARBA00051243"/>
    </source>
</evidence>
<dbReference type="InterPro" id="IPR000719">
    <property type="entry name" value="Prot_kinase_dom"/>
</dbReference>
<dbReference type="PROSITE" id="PS50011">
    <property type="entry name" value="PROTEIN_KINASE_DOM"/>
    <property type="match status" value="1"/>
</dbReference>
<dbReference type="PIRSF" id="PIRSF000615">
    <property type="entry name" value="TyrPK_CSF1-R"/>
    <property type="match status" value="1"/>
</dbReference>
<evidence type="ECO:0000256" key="4">
    <source>
        <dbReference type="SAM" id="MobiDB-lite"/>
    </source>
</evidence>
<dbReference type="GO" id="GO:0005886">
    <property type="term" value="C:plasma membrane"/>
    <property type="evidence" value="ECO:0007669"/>
    <property type="project" value="TreeGrafter"/>
</dbReference>
<dbReference type="GO" id="GO:0007169">
    <property type="term" value="P:cell surface receptor protein tyrosine kinase signaling pathway"/>
    <property type="evidence" value="ECO:0007669"/>
    <property type="project" value="TreeGrafter"/>
</dbReference>
<dbReference type="GO" id="GO:0005524">
    <property type="term" value="F:ATP binding"/>
    <property type="evidence" value="ECO:0007669"/>
    <property type="project" value="UniProtKB-UniRule"/>
</dbReference>
<name>A0A8J2P2K1_9HEXA</name>
<feature type="region of interest" description="Disordered" evidence="4">
    <location>
        <begin position="292"/>
        <end position="319"/>
    </location>
</feature>
<evidence type="ECO:0000313" key="6">
    <source>
        <dbReference type="EMBL" id="CAG7729560.1"/>
    </source>
</evidence>
<dbReference type="InterPro" id="IPR001245">
    <property type="entry name" value="Ser-Thr/Tyr_kinase_cat_dom"/>
</dbReference>
<gene>
    <name evidence="6" type="ORF">AFUS01_LOCUS18261</name>
</gene>
<dbReference type="AlphaFoldDB" id="A0A8J2P2K1"/>
<dbReference type="OrthoDB" id="98077at2759"/>
<proteinExistence type="predicted"/>
<dbReference type="InterPro" id="IPR050122">
    <property type="entry name" value="RTK"/>
</dbReference>
<evidence type="ECO:0000259" key="5">
    <source>
        <dbReference type="PROSITE" id="PS50011"/>
    </source>
</evidence>
<protein>
    <recommendedName>
        <fullName evidence="5">Protein kinase domain-containing protein</fullName>
    </recommendedName>
</protein>
<dbReference type="PROSITE" id="PS00107">
    <property type="entry name" value="PROTEIN_KINASE_ATP"/>
    <property type="match status" value="1"/>
</dbReference>
<dbReference type="EMBL" id="CAJVCH010180404">
    <property type="protein sequence ID" value="CAG7729560.1"/>
    <property type="molecule type" value="Genomic_DNA"/>
</dbReference>
<dbReference type="GO" id="GO:0004714">
    <property type="term" value="F:transmembrane receptor protein tyrosine kinase activity"/>
    <property type="evidence" value="ECO:0007669"/>
    <property type="project" value="UniProtKB-EC"/>
</dbReference>
<dbReference type="PANTHER" id="PTHR24416">
    <property type="entry name" value="TYROSINE-PROTEIN KINASE RECEPTOR"/>
    <property type="match status" value="1"/>
</dbReference>
<feature type="compositionally biased region" description="Low complexity" evidence="4">
    <location>
        <begin position="305"/>
        <end position="319"/>
    </location>
</feature>
<comment type="subcellular location">
    <subcellularLocation>
        <location evidence="1">Membrane</location>
        <topology evidence="1">Single-pass membrane protein</topology>
    </subcellularLocation>
</comment>
<evidence type="ECO:0000313" key="7">
    <source>
        <dbReference type="Proteomes" id="UP000708208"/>
    </source>
</evidence>
<evidence type="ECO:0000256" key="1">
    <source>
        <dbReference type="ARBA" id="ARBA00004167"/>
    </source>
</evidence>
<dbReference type="GO" id="GO:0043235">
    <property type="term" value="C:receptor complex"/>
    <property type="evidence" value="ECO:0007669"/>
    <property type="project" value="TreeGrafter"/>
</dbReference>
<feature type="binding site" evidence="3">
    <location>
        <position position="53"/>
    </location>
    <ligand>
        <name>ATP</name>
        <dbReference type="ChEBI" id="CHEBI:30616"/>
    </ligand>
</feature>
<dbReference type="PROSITE" id="PS00109">
    <property type="entry name" value="PROTEIN_KINASE_TYR"/>
    <property type="match status" value="1"/>
</dbReference>
<comment type="caution">
    <text evidence="6">The sequence shown here is derived from an EMBL/GenBank/DDBJ whole genome shotgun (WGS) entry which is preliminary data.</text>
</comment>